<protein>
    <submittedName>
        <fullName evidence="1">Cytochrome P450</fullName>
    </submittedName>
</protein>
<organism evidence="1 2">
    <name type="scientific">Striga asiatica</name>
    <name type="common">Asiatic witchweed</name>
    <name type="synonym">Buchnera asiatica</name>
    <dbReference type="NCBI Taxonomy" id="4170"/>
    <lineage>
        <taxon>Eukaryota</taxon>
        <taxon>Viridiplantae</taxon>
        <taxon>Streptophyta</taxon>
        <taxon>Embryophyta</taxon>
        <taxon>Tracheophyta</taxon>
        <taxon>Spermatophyta</taxon>
        <taxon>Magnoliopsida</taxon>
        <taxon>eudicotyledons</taxon>
        <taxon>Gunneridae</taxon>
        <taxon>Pentapetalae</taxon>
        <taxon>asterids</taxon>
        <taxon>lamiids</taxon>
        <taxon>Lamiales</taxon>
        <taxon>Orobanchaceae</taxon>
        <taxon>Buchnereae</taxon>
        <taxon>Striga</taxon>
    </lineage>
</organism>
<comment type="caution">
    <text evidence="1">The sequence shown here is derived from an EMBL/GenBank/DDBJ whole genome shotgun (WGS) entry which is preliminary data.</text>
</comment>
<keyword evidence="2" id="KW-1185">Reference proteome</keyword>
<accession>A0A5A7PDT0</accession>
<evidence type="ECO:0000313" key="2">
    <source>
        <dbReference type="Proteomes" id="UP000325081"/>
    </source>
</evidence>
<name>A0A5A7PDT0_STRAF</name>
<gene>
    <name evidence="1" type="ORF">STAS_06382</name>
</gene>
<dbReference type="AlphaFoldDB" id="A0A5A7PDT0"/>
<reference evidence="2" key="1">
    <citation type="journal article" date="2019" name="Curr. Biol.">
        <title>Genome Sequence of Striga asiatica Provides Insight into the Evolution of Plant Parasitism.</title>
        <authorList>
            <person name="Yoshida S."/>
            <person name="Kim S."/>
            <person name="Wafula E.K."/>
            <person name="Tanskanen J."/>
            <person name="Kim Y.M."/>
            <person name="Honaas L."/>
            <person name="Yang Z."/>
            <person name="Spallek T."/>
            <person name="Conn C.E."/>
            <person name="Ichihashi Y."/>
            <person name="Cheong K."/>
            <person name="Cui S."/>
            <person name="Der J.P."/>
            <person name="Gundlach H."/>
            <person name="Jiao Y."/>
            <person name="Hori C."/>
            <person name="Ishida J.K."/>
            <person name="Kasahara H."/>
            <person name="Kiba T."/>
            <person name="Kim M.S."/>
            <person name="Koo N."/>
            <person name="Laohavisit A."/>
            <person name="Lee Y.H."/>
            <person name="Lumba S."/>
            <person name="McCourt P."/>
            <person name="Mortimer J.C."/>
            <person name="Mutuku J.M."/>
            <person name="Nomura T."/>
            <person name="Sasaki-Sekimoto Y."/>
            <person name="Seto Y."/>
            <person name="Wang Y."/>
            <person name="Wakatake T."/>
            <person name="Sakakibara H."/>
            <person name="Demura T."/>
            <person name="Yamaguchi S."/>
            <person name="Yoneyama K."/>
            <person name="Manabe R.I."/>
            <person name="Nelson D.C."/>
            <person name="Schulman A.H."/>
            <person name="Timko M.P."/>
            <person name="dePamphilis C.W."/>
            <person name="Choi D."/>
            <person name="Shirasu K."/>
        </authorList>
    </citation>
    <scope>NUCLEOTIDE SEQUENCE [LARGE SCALE GENOMIC DNA]</scope>
    <source>
        <strain evidence="2">cv. UVA1</strain>
    </source>
</reference>
<dbReference type="EMBL" id="BKCP01004350">
    <property type="protein sequence ID" value="GER30447.1"/>
    <property type="molecule type" value="Genomic_DNA"/>
</dbReference>
<evidence type="ECO:0000313" key="1">
    <source>
        <dbReference type="EMBL" id="GER30447.1"/>
    </source>
</evidence>
<proteinExistence type="predicted"/>
<sequence length="144" mass="15882">MLEAAPSAVNDMVHGLHLQREKTMLVYSGGELMSGGNWQRCGSADYAHLLWCGARPTNLGVVADQRRHLKYVARVTATSLRPSPTVSWKPHISTKGVPRHAVANQMHDILVSQRLWCIVASFGAFHLEMCSSSTSIRVIESLCK</sequence>
<dbReference type="Proteomes" id="UP000325081">
    <property type="component" value="Unassembled WGS sequence"/>
</dbReference>